<feature type="domain" description="XPG-I" evidence="2">
    <location>
        <begin position="122"/>
        <end position="188"/>
    </location>
</feature>
<evidence type="ECO:0000259" key="3">
    <source>
        <dbReference type="SMART" id="SM00485"/>
    </source>
</evidence>
<name>A0A8D0GBQ7_SPHPU</name>
<dbReference type="PANTHER" id="PTHR11081">
    <property type="entry name" value="FLAP ENDONUCLEASE FAMILY MEMBER"/>
    <property type="match status" value="1"/>
</dbReference>
<dbReference type="Gene3D" id="3.40.50.1010">
    <property type="entry name" value="5'-nuclease"/>
    <property type="match status" value="1"/>
</dbReference>
<dbReference type="Ensembl" id="ENSSPUT00000003281.1">
    <property type="protein sequence ID" value="ENSSPUP00000003090.1"/>
    <property type="gene ID" value="ENSSPUG00000002388.1"/>
</dbReference>
<evidence type="ECO:0000313" key="4">
    <source>
        <dbReference type="Ensembl" id="ENSSPUP00000003090.1"/>
    </source>
</evidence>
<proteinExistence type="predicted"/>
<protein>
    <submittedName>
        <fullName evidence="4">Uncharacterized protein</fullName>
    </submittedName>
</protein>
<dbReference type="GO" id="GO:0000400">
    <property type="term" value="F:four-way junction DNA binding"/>
    <property type="evidence" value="ECO:0007669"/>
    <property type="project" value="TreeGrafter"/>
</dbReference>
<dbReference type="GO" id="GO:0017108">
    <property type="term" value="F:5'-flap endonuclease activity"/>
    <property type="evidence" value="ECO:0007669"/>
    <property type="project" value="TreeGrafter"/>
</dbReference>
<dbReference type="PRINTS" id="PR00853">
    <property type="entry name" value="XPGRADSUPER"/>
</dbReference>
<dbReference type="SMART" id="SM00484">
    <property type="entry name" value="XPGI"/>
    <property type="match status" value="1"/>
</dbReference>
<dbReference type="FunFam" id="3.40.50.1010:FF:000024">
    <property type="entry name" value="flap endonuclease GEN homolog 1"/>
    <property type="match status" value="1"/>
</dbReference>
<evidence type="ECO:0000259" key="2">
    <source>
        <dbReference type="SMART" id="SM00484"/>
    </source>
</evidence>
<dbReference type="InterPro" id="IPR029060">
    <property type="entry name" value="PIN-like_dom_sf"/>
</dbReference>
<dbReference type="CDD" id="cd09869">
    <property type="entry name" value="PIN_GEN1"/>
    <property type="match status" value="1"/>
</dbReference>
<dbReference type="GeneTree" id="ENSGT00940000159266"/>
<dbReference type="InterPro" id="IPR006084">
    <property type="entry name" value="XPG/Rad2"/>
</dbReference>
<dbReference type="SUPFAM" id="SSF88723">
    <property type="entry name" value="PIN domain-like"/>
    <property type="match status" value="1"/>
</dbReference>
<dbReference type="PANTHER" id="PTHR11081:SF70">
    <property type="entry name" value="FLAP ENDONUCLEASE GEN HOMOLOG 1"/>
    <property type="match status" value="1"/>
</dbReference>
<evidence type="ECO:0000313" key="5">
    <source>
        <dbReference type="Proteomes" id="UP000694392"/>
    </source>
</evidence>
<accession>A0A8D0GBQ7</accession>
<sequence length="190" mass="21306">MGVTNLWQILEPLKQHVHLSNLRGETLAVDLSLWVCEAQTVKKMIGIVPKPHLRNLFFRVSSLTLMGVNLVFVMEGDAPKLKASTMSKRNETRYGPAKKSLPSRTGRSYFKSVLKECLELLECLGIPWVQAAGEAEAMCAYLNANAYVDGCITNDGDAFLYGAQTVYRNFTMNAKVIQKRCILKLFVIFK</sequence>
<feature type="region of interest" description="Disordered" evidence="1">
    <location>
        <begin position="84"/>
        <end position="104"/>
    </location>
</feature>
<dbReference type="Pfam" id="PF00867">
    <property type="entry name" value="XPG_I"/>
    <property type="match status" value="1"/>
</dbReference>
<dbReference type="InterPro" id="IPR006085">
    <property type="entry name" value="XPG_DNA_repair_N"/>
</dbReference>
<dbReference type="InterPro" id="IPR006086">
    <property type="entry name" value="XPG-I_dom"/>
</dbReference>
<dbReference type="OMA" id="PTQLESM"/>
<dbReference type="Proteomes" id="UP000694392">
    <property type="component" value="Unplaced"/>
</dbReference>
<reference evidence="4" key="2">
    <citation type="submission" date="2025-09" db="UniProtKB">
        <authorList>
            <consortium name="Ensembl"/>
        </authorList>
    </citation>
    <scope>IDENTIFICATION</scope>
</reference>
<evidence type="ECO:0000256" key="1">
    <source>
        <dbReference type="SAM" id="MobiDB-lite"/>
    </source>
</evidence>
<keyword evidence="5" id="KW-1185">Reference proteome</keyword>
<feature type="domain" description="XPG N-terminal" evidence="3">
    <location>
        <begin position="1"/>
        <end position="96"/>
    </location>
</feature>
<organism evidence="4 5">
    <name type="scientific">Sphenodon punctatus</name>
    <name type="common">Tuatara</name>
    <name type="synonym">Hatteria punctata</name>
    <dbReference type="NCBI Taxonomy" id="8508"/>
    <lineage>
        <taxon>Eukaryota</taxon>
        <taxon>Metazoa</taxon>
        <taxon>Chordata</taxon>
        <taxon>Craniata</taxon>
        <taxon>Vertebrata</taxon>
        <taxon>Euteleostomi</taxon>
        <taxon>Lepidosauria</taxon>
        <taxon>Sphenodontia</taxon>
        <taxon>Sphenodontidae</taxon>
        <taxon>Sphenodon</taxon>
    </lineage>
</organism>
<reference evidence="4" key="1">
    <citation type="submission" date="2025-08" db="UniProtKB">
        <authorList>
            <consortium name="Ensembl"/>
        </authorList>
    </citation>
    <scope>IDENTIFICATION</scope>
</reference>
<dbReference type="Pfam" id="PF00752">
    <property type="entry name" value="XPG_N"/>
    <property type="match status" value="1"/>
</dbReference>
<dbReference type="SMART" id="SM00485">
    <property type="entry name" value="XPGN"/>
    <property type="match status" value="1"/>
</dbReference>
<dbReference type="AlphaFoldDB" id="A0A8D0GBQ7"/>